<keyword evidence="1" id="KW-1133">Transmembrane helix</keyword>
<reference evidence="2 3" key="1">
    <citation type="submission" date="2024-05" db="EMBL/GenBank/DDBJ databases">
        <authorList>
            <person name="Haq I."/>
            <person name="Ullah Z."/>
            <person name="Ahmad R."/>
            <person name="Li M."/>
            <person name="Tong Y."/>
        </authorList>
    </citation>
    <scope>NUCLEOTIDE SEQUENCE [LARGE SCALE GENOMIC DNA]</scope>
    <source>
        <strain evidence="2 3">16A2E</strain>
    </source>
</reference>
<keyword evidence="1" id="KW-0472">Membrane</keyword>
<name>A0ABU9XGD5_9BACI</name>
<comment type="caution">
    <text evidence="2">The sequence shown here is derived from an EMBL/GenBank/DDBJ whole genome shotgun (WGS) entry which is preliminary data.</text>
</comment>
<feature type="transmembrane region" description="Helical" evidence="1">
    <location>
        <begin position="363"/>
        <end position="382"/>
    </location>
</feature>
<dbReference type="InterPro" id="IPR043748">
    <property type="entry name" value="DUF5693"/>
</dbReference>
<feature type="transmembrane region" description="Helical" evidence="1">
    <location>
        <begin position="536"/>
        <end position="553"/>
    </location>
</feature>
<keyword evidence="1" id="KW-0812">Transmembrane</keyword>
<feature type="transmembrane region" description="Helical" evidence="1">
    <location>
        <begin position="489"/>
        <end position="506"/>
    </location>
</feature>
<evidence type="ECO:0000313" key="2">
    <source>
        <dbReference type="EMBL" id="MEN2767346.1"/>
    </source>
</evidence>
<evidence type="ECO:0000256" key="1">
    <source>
        <dbReference type="SAM" id="Phobius"/>
    </source>
</evidence>
<feature type="transmembrane region" description="Helical" evidence="1">
    <location>
        <begin position="388"/>
        <end position="409"/>
    </location>
</feature>
<feature type="transmembrane region" description="Helical" evidence="1">
    <location>
        <begin position="589"/>
        <end position="610"/>
    </location>
</feature>
<dbReference type="Pfam" id="PF18949">
    <property type="entry name" value="DUF5693"/>
    <property type="match status" value="1"/>
</dbReference>
<protein>
    <submittedName>
        <fullName evidence="2">DUF5693 family protein</fullName>
    </submittedName>
</protein>
<feature type="transmembrane region" description="Helical" evidence="1">
    <location>
        <begin position="447"/>
        <end position="468"/>
    </location>
</feature>
<accession>A0ABU9XGD5</accession>
<dbReference type="Proteomes" id="UP001444625">
    <property type="component" value="Unassembled WGS sequence"/>
</dbReference>
<organism evidence="2 3">
    <name type="scientific">Ornithinibacillus xuwenensis</name>
    <dbReference type="NCBI Taxonomy" id="3144668"/>
    <lineage>
        <taxon>Bacteria</taxon>
        <taxon>Bacillati</taxon>
        <taxon>Bacillota</taxon>
        <taxon>Bacilli</taxon>
        <taxon>Bacillales</taxon>
        <taxon>Bacillaceae</taxon>
        <taxon>Ornithinibacillus</taxon>
    </lineage>
</organism>
<keyword evidence="3" id="KW-1185">Reference proteome</keyword>
<feature type="transmembrane region" description="Helical" evidence="1">
    <location>
        <begin position="336"/>
        <end position="356"/>
    </location>
</feature>
<feature type="transmembrane region" description="Helical" evidence="1">
    <location>
        <begin position="562"/>
        <end position="583"/>
    </location>
</feature>
<feature type="transmembrane region" description="Helical" evidence="1">
    <location>
        <begin position="421"/>
        <end position="441"/>
    </location>
</feature>
<dbReference type="RefSeq" id="WP_345824804.1">
    <property type="nucleotide sequence ID" value="NZ_JBDIML010000002.1"/>
</dbReference>
<dbReference type="EMBL" id="JBDIML010000002">
    <property type="protein sequence ID" value="MEN2767346.1"/>
    <property type="molecule type" value="Genomic_DNA"/>
</dbReference>
<proteinExistence type="predicted"/>
<sequence>MKNRVIVWTLLILILLTSIPTVMNRWSAEARNNTYEIIAPYEEIYDLAVQGTQGMDDILRTLKEAGLTTVSLSPLSLSDLEDRGIVSIFDTEELIKALRFSDYQRELIPEDLGYYVSVPQNAYYDELIQTSLNPTLVTIQEEAFYFLAESEGTNRSSIVGYDEQAIEQIKNNNLNYLFRIENDDDNPEMNTQNVDALLSLHSEEKNNLLFSGAEVIGYPSPEQIQKHTQALHDAGYTFYWIEFASQSGMQTLARATNYNIVRLHSIDLNQKNLEENTNQAIRAIKERSIRSIIFHFQSDNPDTSIENAAAFIAGVHQSLPATFSQGIPDALDSITVPLWSIIALLIAGILYTFLFTSVLEQNWLKISAIAVMTGTAIAYLLLDRLLFLQAFALGIAIIAPTYAVLSTMATDKNITAQYGKALGINFIGIYLVIGLLNGNAFVTGMELFRGVKLVYVVPIMLVTILLFWKQAIHIVHKQGLKLLQAEVKYWHLLIFLLISAVGFYYISRTGNGGTVSEMELWIRNKLEEYLYVRPRTKEFLIGFPFYILGLYFVKKWEWVGKLLLLIGVIGFLSMMNTFTHLHIPISISLLRTAYSIVFGYVIGMVLIYLFKKLAPKLKTMTKRWN</sequence>
<gene>
    <name evidence="2" type="ORF">ABC228_09105</name>
</gene>
<evidence type="ECO:0000313" key="3">
    <source>
        <dbReference type="Proteomes" id="UP001444625"/>
    </source>
</evidence>